<evidence type="ECO:0000256" key="3">
    <source>
        <dbReference type="ARBA" id="ARBA00023163"/>
    </source>
</evidence>
<proteinExistence type="predicted"/>
<keyword evidence="1" id="KW-0805">Transcription regulation</keyword>
<protein>
    <submittedName>
        <fullName evidence="5">Substrate-binding domain-containing protein</fullName>
    </submittedName>
</protein>
<dbReference type="Gene3D" id="1.10.10.60">
    <property type="entry name" value="Homeodomain-like"/>
    <property type="match status" value="1"/>
</dbReference>
<dbReference type="SUPFAM" id="SSF53822">
    <property type="entry name" value="Periplasmic binding protein-like I"/>
    <property type="match status" value="1"/>
</dbReference>
<dbReference type="PANTHER" id="PTHR30146:SF24">
    <property type="entry name" value="XYLOSE OPERON REGULATORY PROTEIN"/>
    <property type="match status" value="1"/>
</dbReference>
<name>A0ABW5D9X6_9BACT</name>
<accession>A0ABW5D9X6</accession>
<dbReference type="InterPro" id="IPR028082">
    <property type="entry name" value="Peripla_BP_I"/>
</dbReference>
<keyword evidence="2" id="KW-0238">DNA-binding</keyword>
<dbReference type="InterPro" id="IPR009057">
    <property type="entry name" value="Homeodomain-like_sf"/>
</dbReference>
<dbReference type="PROSITE" id="PS00041">
    <property type="entry name" value="HTH_ARAC_FAMILY_1"/>
    <property type="match status" value="1"/>
</dbReference>
<dbReference type="Pfam" id="PF12833">
    <property type="entry name" value="HTH_18"/>
    <property type="match status" value="1"/>
</dbReference>
<evidence type="ECO:0000313" key="5">
    <source>
        <dbReference type="EMBL" id="MFD2257872.1"/>
    </source>
</evidence>
<evidence type="ECO:0000256" key="1">
    <source>
        <dbReference type="ARBA" id="ARBA00023015"/>
    </source>
</evidence>
<evidence type="ECO:0000259" key="4">
    <source>
        <dbReference type="PROSITE" id="PS01124"/>
    </source>
</evidence>
<dbReference type="PANTHER" id="PTHR30146">
    <property type="entry name" value="LACI-RELATED TRANSCRIPTIONAL REPRESSOR"/>
    <property type="match status" value="1"/>
</dbReference>
<reference evidence="6" key="1">
    <citation type="journal article" date="2019" name="Int. J. Syst. Evol. Microbiol.">
        <title>The Global Catalogue of Microorganisms (GCM) 10K type strain sequencing project: providing services to taxonomists for standard genome sequencing and annotation.</title>
        <authorList>
            <consortium name="The Broad Institute Genomics Platform"/>
            <consortium name="The Broad Institute Genome Sequencing Center for Infectious Disease"/>
            <person name="Wu L."/>
            <person name="Ma J."/>
        </authorList>
    </citation>
    <scope>NUCLEOTIDE SEQUENCE [LARGE SCALE GENOMIC DNA]</scope>
    <source>
        <strain evidence="6">CGMCC 4.7106</strain>
    </source>
</reference>
<dbReference type="SUPFAM" id="SSF46689">
    <property type="entry name" value="Homeodomain-like"/>
    <property type="match status" value="2"/>
</dbReference>
<comment type="caution">
    <text evidence="5">The sequence shown here is derived from an EMBL/GenBank/DDBJ whole genome shotgun (WGS) entry which is preliminary data.</text>
</comment>
<dbReference type="EMBL" id="JBHUIT010000031">
    <property type="protein sequence ID" value="MFD2257872.1"/>
    <property type="molecule type" value="Genomic_DNA"/>
</dbReference>
<evidence type="ECO:0000313" key="6">
    <source>
        <dbReference type="Proteomes" id="UP001597375"/>
    </source>
</evidence>
<dbReference type="CDD" id="cd01543">
    <property type="entry name" value="PBP1_XylR"/>
    <property type="match status" value="1"/>
</dbReference>
<sequence>MKDAPNILVMVESSRESGRKLISGIADYARHFGPWRFHWEPQGLKGLTGAMGELRFDGVLARNVADLSAYADEGIPTVAFTYGMNDIANSVTVDTDDAGIAKMVATHFLQRGFKNFAYCGQEGALWAARRGRHFEEVLAVAGFEVVQLVAPSSLAGARATRADLETTARWLRSLPTPVLLMAANDDLAQSLVQLCLDCGLRVPDDCALIGVDNDPVICGLCNPPLSSVSVNQYKAGYRAAEILAGMIRGETPERWTVTAEVVELVERQSSDIIAVEDKAVAKALRFIRSNADRPLSVDEVAKSSGVHRRSLERRFREHLSLTVQQYCRETRAEHVAKVLTGSSLSLEEIAWQCAFPQASHLTRFFSTVRGETPSAYRKRCTNA</sequence>
<dbReference type="InterPro" id="IPR018060">
    <property type="entry name" value="HTH_AraC"/>
</dbReference>
<dbReference type="InterPro" id="IPR046335">
    <property type="entry name" value="LacI/GalR-like_sensor"/>
</dbReference>
<dbReference type="Gene3D" id="3.40.50.2300">
    <property type="match status" value="2"/>
</dbReference>
<evidence type="ECO:0000256" key="2">
    <source>
        <dbReference type="ARBA" id="ARBA00023125"/>
    </source>
</evidence>
<keyword evidence="3" id="KW-0804">Transcription</keyword>
<dbReference type="RefSeq" id="WP_386821246.1">
    <property type="nucleotide sequence ID" value="NZ_JBHUIT010000031.1"/>
</dbReference>
<dbReference type="SMART" id="SM00342">
    <property type="entry name" value="HTH_ARAC"/>
    <property type="match status" value="1"/>
</dbReference>
<gene>
    <name evidence="5" type="ORF">ACFSSA_14410</name>
</gene>
<dbReference type="Pfam" id="PF13377">
    <property type="entry name" value="Peripla_BP_3"/>
    <property type="match status" value="1"/>
</dbReference>
<dbReference type="InterPro" id="IPR018062">
    <property type="entry name" value="HTH_AraC-typ_CS"/>
</dbReference>
<organism evidence="5 6">
    <name type="scientific">Luteolibacter algae</name>
    <dbReference type="NCBI Taxonomy" id="454151"/>
    <lineage>
        <taxon>Bacteria</taxon>
        <taxon>Pseudomonadati</taxon>
        <taxon>Verrucomicrobiota</taxon>
        <taxon>Verrucomicrobiia</taxon>
        <taxon>Verrucomicrobiales</taxon>
        <taxon>Verrucomicrobiaceae</taxon>
        <taxon>Luteolibacter</taxon>
    </lineage>
</organism>
<dbReference type="Proteomes" id="UP001597375">
    <property type="component" value="Unassembled WGS sequence"/>
</dbReference>
<dbReference type="PROSITE" id="PS01124">
    <property type="entry name" value="HTH_ARAC_FAMILY_2"/>
    <property type="match status" value="1"/>
</dbReference>
<feature type="domain" description="HTH araC/xylS-type" evidence="4">
    <location>
        <begin position="281"/>
        <end position="379"/>
    </location>
</feature>
<keyword evidence="6" id="KW-1185">Reference proteome</keyword>